<sequence length="215" mass="24196">MKSQYASISFDDFQMEISPLKNAGLAQGSPLSPILFGFFNSDLVDQPVNHHGGASAFIDDYFRWRASQSAEDNIRKIQEEDIPHIKAWARRTGSSTVIKPSDTVKLLGVIFDKEMQWKEHVQQIVKRATQVNIALGGLRHLCPEQMRQLYQACVIPIVDYASTVWHNPLKDKIHLRTLGTVQRTALIHILSAFKTASTAALEVEAYVLPTNLQLK</sequence>
<dbReference type="Proteomes" id="UP000001745">
    <property type="component" value="Unassembled WGS sequence"/>
</dbReference>
<proteinExistence type="predicted"/>
<dbReference type="OrthoDB" id="4368687at2759"/>
<dbReference type="InParanoid" id="B8MUV2"/>
<evidence type="ECO:0000259" key="1">
    <source>
        <dbReference type="PROSITE" id="PS50878"/>
    </source>
</evidence>
<dbReference type="RefSeq" id="XP_002488628.1">
    <property type="nucleotide sequence ID" value="XM_002488583.1"/>
</dbReference>
<dbReference type="PROSITE" id="PS50878">
    <property type="entry name" value="RT_POL"/>
    <property type="match status" value="1"/>
</dbReference>
<dbReference type="InterPro" id="IPR000477">
    <property type="entry name" value="RT_dom"/>
</dbReference>
<dbReference type="VEuPathDB" id="FungiDB:TSTA_110520"/>
<evidence type="ECO:0000313" key="2">
    <source>
        <dbReference type="EMBL" id="EED11872.1"/>
    </source>
</evidence>
<evidence type="ECO:0000313" key="3">
    <source>
        <dbReference type="Proteomes" id="UP000001745"/>
    </source>
</evidence>
<dbReference type="PhylomeDB" id="B8MUV2"/>
<dbReference type="GeneID" id="8107284"/>
<feature type="domain" description="Reverse transcriptase" evidence="1">
    <location>
        <begin position="1"/>
        <end position="111"/>
    </location>
</feature>
<dbReference type="HOGENOM" id="CLU_073132_0_0_1"/>
<gene>
    <name evidence="2" type="ORF">TSTA_110520</name>
</gene>
<organism evidence="2 3">
    <name type="scientific">Talaromyces stipitatus (strain ATCC 10500 / CBS 375.48 / QM 6759 / NRRL 1006)</name>
    <name type="common">Penicillium stipitatum</name>
    <dbReference type="NCBI Taxonomy" id="441959"/>
    <lineage>
        <taxon>Eukaryota</taxon>
        <taxon>Fungi</taxon>
        <taxon>Dikarya</taxon>
        <taxon>Ascomycota</taxon>
        <taxon>Pezizomycotina</taxon>
        <taxon>Eurotiomycetes</taxon>
        <taxon>Eurotiomycetidae</taxon>
        <taxon>Eurotiales</taxon>
        <taxon>Trichocomaceae</taxon>
        <taxon>Talaromyces</taxon>
        <taxon>Talaromyces sect. Talaromyces</taxon>
    </lineage>
</organism>
<dbReference type="EMBL" id="EQ962661">
    <property type="protein sequence ID" value="EED11872.1"/>
    <property type="molecule type" value="Genomic_DNA"/>
</dbReference>
<dbReference type="PANTHER" id="PTHR33481:SF1">
    <property type="entry name" value="ENDONUCLEASE_EXONUCLEASE_PHOSPHATASE DOMAIN-CONTAINING PROTEIN-RELATED"/>
    <property type="match status" value="1"/>
</dbReference>
<dbReference type="STRING" id="441959.B8MUV2"/>
<name>B8MUV2_TALSN</name>
<reference evidence="3" key="1">
    <citation type="journal article" date="2015" name="Genome Announc.">
        <title>Genome sequence of the AIDS-associated pathogen Penicillium marneffei (ATCC18224) and its near taxonomic relative Talaromyces stipitatus (ATCC10500).</title>
        <authorList>
            <person name="Nierman W.C."/>
            <person name="Fedorova-Abrams N.D."/>
            <person name="Andrianopoulos A."/>
        </authorList>
    </citation>
    <scope>NUCLEOTIDE SEQUENCE [LARGE SCALE GENOMIC DNA]</scope>
    <source>
        <strain evidence="3">ATCC 10500 / CBS 375.48 / QM 6759 / NRRL 1006</strain>
    </source>
</reference>
<dbReference type="eggNOG" id="KOG1075">
    <property type="taxonomic scope" value="Eukaryota"/>
</dbReference>
<dbReference type="AlphaFoldDB" id="B8MUV2"/>
<accession>B8MUV2</accession>
<keyword evidence="3" id="KW-1185">Reference proteome</keyword>
<dbReference type="OMA" id="SAFRICE"/>
<dbReference type="PANTHER" id="PTHR33481">
    <property type="entry name" value="REVERSE TRANSCRIPTASE"/>
    <property type="match status" value="1"/>
</dbReference>
<protein>
    <recommendedName>
        <fullName evidence="1">Reverse transcriptase domain-containing protein</fullName>
    </recommendedName>
</protein>